<evidence type="ECO:0000256" key="1">
    <source>
        <dbReference type="SAM" id="Phobius"/>
    </source>
</evidence>
<keyword evidence="1" id="KW-0812">Transmembrane</keyword>
<dbReference type="AlphaFoldDB" id="A0A0F9DDW4"/>
<name>A0A0F9DDW4_9ZZZZ</name>
<comment type="caution">
    <text evidence="2">The sequence shown here is derived from an EMBL/GenBank/DDBJ whole genome shotgun (WGS) entry which is preliminary data.</text>
</comment>
<accession>A0A0F9DDW4</accession>
<reference evidence="2" key="1">
    <citation type="journal article" date="2015" name="Nature">
        <title>Complex archaea that bridge the gap between prokaryotes and eukaryotes.</title>
        <authorList>
            <person name="Spang A."/>
            <person name="Saw J.H."/>
            <person name="Jorgensen S.L."/>
            <person name="Zaremba-Niedzwiedzka K."/>
            <person name="Martijn J."/>
            <person name="Lind A.E."/>
            <person name="van Eijk R."/>
            <person name="Schleper C."/>
            <person name="Guy L."/>
            <person name="Ettema T.J."/>
        </authorList>
    </citation>
    <scope>NUCLEOTIDE SEQUENCE</scope>
</reference>
<evidence type="ECO:0000313" key="2">
    <source>
        <dbReference type="EMBL" id="KKL59918.1"/>
    </source>
</evidence>
<feature type="transmembrane region" description="Helical" evidence="1">
    <location>
        <begin position="6"/>
        <end position="25"/>
    </location>
</feature>
<gene>
    <name evidence="2" type="ORF">LCGC14_2210570</name>
</gene>
<keyword evidence="1" id="KW-0472">Membrane</keyword>
<dbReference type="EMBL" id="LAZR01029324">
    <property type="protein sequence ID" value="KKL59918.1"/>
    <property type="molecule type" value="Genomic_DNA"/>
</dbReference>
<organism evidence="2">
    <name type="scientific">marine sediment metagenome</name>
    <dbReference type="NCBI Taxonomy" id="412755"/>
    <lineage>
        <taxon>unclassified sequences</taxon>
        <taxon>metagenomes</taxon>
        <taxon>ecological metagenomes</taxon>
    </lineage>
</organism>
<keyword evidence="1" id="KW-1133">Transmembrane helix</keyword>
<protein>
    <submittedName>
        <fullName evidence="2">Uncharacterized protein</fullName>
    </submittedName>
</protein>
<proteinExistence type="predicted"/>
<sequence>MWALQTPWYIITVTMVIIFILWDITNTRILDGELMSNLRKFHTDICCSDYAFEQNNLYLTDCYKWCVGKQTSMGLSYRYLLGGVDLKENKRGKNNVYVRDGKKKV</sequence>